<evidence type="ECO:0000313" key="2">
    <source>
        <dbReference type="EMBL" id="KLE34374.1"/>
    </source>
</evidence>
<dbReference type="RefSeq" id="WP_047004021.1">
    <property type="nucleotide sequence ID" value="NZ_LBHB01000002.1"/>
</dbReference>
<keyword evidence="1" id="KW-0732">Signal</keyword>
<evidence type="ECO:0000256" key="1">
    <source>
        <dbReference type="SAM" id="SignalP"/>
    </source>
</evidence>
<reference evidence="2 3" key="1">
    <citation type="submission" date="2015-04" db="EMBL/GenBank/DDBJ databases">
        <title>The draft genome sequence of Erythrobacter luteus KA37.</title>
        <authorList>
            <person name="Zhuang L."/>
            <person name="Liu Y."/>
            <person name="Shao Z."/>
        </authorList>
    </citation>
    <scope>NUCLEOTIDE SEQUENCE [LARGE SCALE GENOMIC DNA]</scope>
    <source>
        <strain evidence="2 3">KA37</strain>
    </source>
</reference>
<feature type="chain" id="PRO_5002580604" description="TonB C-terminal domain-containing protein" evidence="1">
    <location>
        <begin position="23"/>
        <end position="307"/>
    </location>
</feature>
<gene>
    <name evidence="2" type="ORF">AAW00_09055</name>
</gene>
<name>A0A0G9MUX4_9SPHN</name>
<evidence type="ECO:0008006" key="4">
    <source>
        <dbReference type="Google" id="ProtNLM"/>
    </source>
</evidence>
<dbReference type="STRING" id="1581420.AAW00_09055"/>
<dbReference type="Proteomes" id="UP000053464">
    <property type="component" value="Unassembled WGS sequence"/>
</dbReference>
<comment type="caution">
    <text evidence="2">The sequence shown here is derived from an EMBL/GenBank/DDBJ whole genome shotgun (WGS) entry which is preliminary data.</text>
</comment>
<feature type="signal peptide" evidence="1">
    <location>
        <begin position="1"/>
        <end position="22"/>
    </location>
</feature>
<organism evidence="2 3">
    <name type="scientific">Aurantiacibacter luteus</name>
    <dbReference type="NCBI Taxonomy" id="1581420"/>
    <lineage>
        <taxon>Bacteria</taxon>
        <taxon>Pseudomonadati</taxon>
        <taxon>Pseudomonadota</taxon>
        <taxon>Alphaproteobacteria</taxon>
        <taxon>Sphingomonadales</taxon>
        <taxon>Erythrobacteraceae</taxon>
        <taxon>Aurantiacibacter</taxon>
    </lineage>
</organism>
<dbReference type="AlphaFoldDB" id="A0A0G9MUX4"/>
<proteinExistence type="predicted"/>
<dbReference type="OrthoDB" id="7585155at2"/>
<dbReference type="PATRIC" id="fig|1581420.6.peg.1860"/>
<sequence length="307" mass="33134">MQRLFRLAMALAALAAPVAAPAQESDLSPPSAATRQAFASGEVYRPVGLWARSSSERRCGVIRDFERNGERVSLQVQRLHPHTGAQFVLAGTDLQAREEVSAAFWPSAGLTTFTRVGSATIGERPGIYFAGDHLPSTVATGTGEIPAAQRVGYFVAEGSDGRSYVLETGPVHEALTAIDSCVEARLDALGIDLERHAAVSEPARIADIPAFTRELQRIYRDHPNREGRMWLRIGVDSGGRLVDCASSDDLMPVQLQRAVCAALGREGRLVPARDAAGEPMTDFFFQAIGFEWAGGNWPNADGTDPYR</sequence>
<evidence type="ECO:0000313" key="3">
    <source>
        <dbReference type="Proteomes" id="UP000053464"/>
    </source>
</evidence>
<keyword evidence="3" id="KW-1185">Reference proteome</keyword>
<accession>A0A0G9MUX4</accession>
<dbReference type="EMBL" id="LBHB01000002">
    <property type="protein sequence ID" value="KLE34374.1"/>
    <property type="molecule type" value="Genomic_DNA"/>
</dbReference>
<protein>
    <recommendedName>
        <fullName evidence="4">TonB C-terminal domain-containing protein</fullName>
    </recommendedName>
</protein>